<dbReference type="InterPro" id="IPR003661">
    <property type="entry name" value="HisK_dim/P_dom"/>
</dbReference>
<dbReference type="SUPFAM" id="SSF47384">
    <property type="entry name" value="Homodimeric domain of signal transducing histidine kinase"/>
    <property type="match status" value="1"/>
</dbReference>
<reference evidence="11" key="1">
    <citation type="submission" date="2020-02" db="EMBL/GenBank/DDBJ databases">
        <authorList>
            <person name="Meier V. D."/>
        </authorList>
    </citation>
    <scope>NUCLEOTIDE SEQUENCE</scope>
    <source>
        <strain evidence="11">AVDCRST_MAG59</strain>
    </source>
</reference>
<dbReference type="GO" id="GO:0000155">
    <property type="term" value="F:phosphorelay sensor kinase activity"/>
    <property type="evidence" value="ECO:0007669"/>
    <property type="project" value="InterPro"/>
</dbReference>
<dbReference type="CDD" id="cd00082">
    <property type="entry name" value="HisKA"/>
    <property type="match status" value="1"/>
</dbReference>
<organism evidence="11">
    <name type="scientific">uncultured Thermomicrobiales bacterium</name>
    <dbReference type="NCBI Taxonomy" id="1645740"/>
    <lineage>
        <taxon>Bacteria</taxon>
        <taxon>Pseudomonadati</taxon>
        <taxon>Thermomicrobiota</taxon>
        <taxon>Thermomicrobia</taxon>
        <taxon>Thermomicrobiales</taxon>
        <taxon>environmental samples</taxon>
    </lineage>
</organism>
<dbReference type="PROSITE" id="PS50885">
    <property type="entry name" value="HAMP"/>
    <property type="match status" value="1"/>
</dbReference>
<evidence type="ECO:0000259" key="9">
    <source>
        <dbReference type="PROSITE" id="PS50109"/>
    </source>
</evidence>
<dbReference type="EMBL" id="CADCWF010000334">
    <property type="protein sequence ID" value="CAA9579620.1"/>
    <property type="molecule type" value="Genomic_DNA"/>
</dbReference>
<evidence type="ECO:0000256" key="4">
    <source>
        <dbReference type="ARBA" id="ARBA00022553"/>
    </source>
</evidence>
<dbReference type="FunFam" id="1.10.287.130:FF:000001">
    <property type="entry name" value="Two-component sensor histidine kinase"/>
    <property type="match status" value="1"/>
</dbReference>
<dbReference type="InterPro" id="IPR036097">
    <property type="entry name" value="HisK_dim/P_sf"/>
</dbReference>
<dbReference type="GO" id="GO:0016020">
    <property type="term" value="C:membrane"/>
    <property type="evidence" value="ECO:0007669"/>
    <property type="project" value="UniProtKB-SubCell"/>
</dbReference>
<dbReference type="Pfam" id="PF00512">
    <property type="entry name" value="HisKA"/>
    <property type="match status" value="1"/>
</dbReference>
<evidence type="ECO:0000256" key="5">
    <source>
        <dbReference type="ARBA" id="ARBA00022679"/>
    </source>
</evidence>
<dbReference type="InterPro" id="IPR036890">
    <property type="entry name" value="HATPase_C_sf"/>
</dbReference>
<dbReference type="SMART" id="SM00304">
    <property type="entry name" value="HAMP"/>
    <property type="match status" value="1"/>
</dbReference>
<evidence type="ECO:0000256" key="7">
    <source>
        <dbReference type="ARBA" id="ARBA00023012"/>
    </source>
</evidence>
<feature type="transmembrane region" description="Helical" evidence="8">
    <location>
        <begin position="30"/>
        <end position="53"/>
    </location>
</feature>
<dbReference type="InterPro" id="IPR003660">
    <property type="entry name" value="HAMP_dom"/>
</dbReference>
<name>A0A6J4VHP7_9BACT</name>
<comment type="subcellular location">
    <subcellularLocation>
        <location evidence="2">Membrane</location>
    </subcellularLocation>
</comment>
<dbReference type="EC" id="2.7.13.3" evidence="3"/>
<gene>
    <name evidence="11" type="ORF">AVDCRST_MAG59-4500</name>
</gene>
<dbReference type="PRINTS" id="PR00344">
    <property type="entry name" value="BCTRLSENSOR"/>
</dbReference>
<dbReference type="PANTHER" id="PTHR43711">
    <property type="entry name" value="TWO-COMPONENT HISTIDINE KINASE"/>
    <property type="match status" value="1"/>
</dbReference>
<feature type="domain" description="HAMP" evidence="10">
    <location>
        <begin position="227"/>
        <end position="279"/>
    </location>
</feature>
<feature type="domain" description="Histidine kinase" evidence="9">
    <location>
        <begin position="287"/>
        <end position="503"/>
    </location>
</feature>
<keyword evidence="4" id="KW-0597">Phosphoprotein</keyword>
<dbReference type="SMART" id="SM00387">
    <property type="entry name" value="HATPase_c"/>
    <property type="match status" value="1"/>
</dbReference>
<dbReference type="SMART" id="SM00388">
    <property type="entry name" value="HisKA"/>
    <property type="match status" value="1"/>
</dbReference>
<dbReference type="InterPro" id="IPR004358">
    <property type="entry name" value="Sig_transdc_His_kin-like_C"/>
</dbReference>
<dbReference type="SUPFAM" id="SSF55874">
    <property type="entry name" value="ATPase domain of HSP90 chaperone/DNA topoisomerase II/histidine kinase"/>
    <property type="match status" value="1"/>
</dbReference>
<keyword evidence="8" id="KW-0812">Transmembrane</keyword>
<dbReference type="PANTHER" id="PTHR43711:SF1">
    <property type="entry name" value="HISTIDINE KINASE 1"/>
    <property type="match status" value="1"/>
</dbReference>
<protein>
    <recommendedName>
        <fullName evidence="3">histidine kinase</fullName>
        <ecNumber evidence="3">2.7.13.3</ecNumber>
    </recommendedName>
</protein>
<evidence type="ECO:0000256" key="8">
    <source>
        <dbReference type="SAM" id="Phobius"/>
    </source>
</evidence>
<dbReference type="InterPro" id="IPR050736">
    <property type="entry name" value="Sensor_HK_Regulatory"/>
</dbReference>
<keyword evidence="8" id="KW-0472">Membrane</keyword>
<keyword evidence="5" id="KW-0808">Transferase</keyword>
<dbReference type="Gene3D" id="6.10.340.10">
    <property type="match status" value="1"/>
</dbReference>
<dbReference type="PROSITE" id="PS50109">
    <property type="entry name" value="HIS_KIN"/>
    <property type="match status" value="1"/>
</dbReference>
<dbReference type="SUPFAM" id="SSF158472">
    <property type="entry name" value="HAMP domain-like"/>
    <property type="match status" value="1"/>
</dbReference>
<evidence type="ECO:0000313" key="11">
    <source>
        <dbReference type="EMBL" id="CAA9579620.1"/>
    </source>
</evidence>
<accession>A0A6J4VHP7</accession>
<dbReference type="CDD" id="cd06225">
    <property type="entry name" value="HAMP"/>
    <property type="match status" value="1"/>
</dbReference>
<evidence type="ECO:0000256" key="1">
    <source>
        <dbReference type="ARBA" id="ARBA00000085"/>
    </source>
</evidence>
<dbReference type="AlphaFoldDB" id="A0A6J4VHP7"/>
<dbReference type="Pfam" id="PF00672">
    <property type="entry name" value="HAMP"/>
    <property type="match status" value="1"/>
</dbReference>
<dbReference type="Gene3D" id="1.10.287.130">
    <property type="match status" value="1"/>
</dbReference>
<dbReference type="InterPro" id="IPR003594">
    <property type="entry name" value="HATPase_dom"/>
</dbReference>
<dbReference type="Gene3D" id="3.30.565.10">
    <property type="entry name" value="Histidine kinase-like ATPase, C-terminal domain"/>
    <property type="match status" value="1"/>
</dbReference>
<evidence type="ECO:0000256" key="3">
    <source>
        <dbReference type="ARBA" id="ARBA00012438"/>
    </source>
</evidence>
<evidence type="ECO:0000259" key="10">
    <source>
        <dbReference type="PROSITE" id="PS50885"/>
    </source>
</evidence>
<comment type="catalytic activity">
    <reaction evidence="1">
        <text>ATP + protein L-histidine = ADP + protein N-phospho-L-histidine.</text>
        <dbReference type="EC" id="2.7.13.3"/>
    </reaction>
</comment>
<evidence type="ECO:0000256" key="6">
    <source>
        <dbReference type="ARBA" id="ARBA00022777"/>
    </source>
</evidence>
<keyword evidence="6 11" id="KW-0418">Kinase</keyword>
<keyword evidence="7" id="KW-0902">Two-component regulatory system</keyword>
<keyword evidence="8" id="KW-1133">Transmembrane helix</keyword>
<dbReference type="InterPro" id="IPR005467">
    <property type="entry name" value="His_kinase_dom"/>
</dbReference>
<dbReference type="Pfam" id="PF02518">
    <property type="entry name" value="HATPase_c"/>
    <property type="match status" value="1"/>
</dbReference>
<sequence length="503" mass="52669">MDHPSVGPTSSKVEPPVRLRWPRTLRARLALSHALVLLLALLLALILSAAVLVREGRRAQIEQMEELAVPLMVEVAVVGHRPWIVRPVRDRIYAELLGQQAAVLGVRLLLLDRDGQVEVDTGGAGAEPLIAGTRIDAFVPSIARLEAEASESRTIAREAVPPHANGAGPFPHQAVVLAADPLPPTTALALVAPAERPEVVGRLTVGFGVILVASLGVAAVTAVALSQRIAAPVTALAEAADAMGAGRLEQRVAGEGPDEVGRLVARFNAMSRRIAAVDRSQRRLLASVAHELRTPLTSVQGYARALRDGVARTPAEQERALRTIEAEGARMGRLVAGLLDLARLESGQVVLEPVPVDLGTAIERVRARFEPLAAEQGVELRVASASGPEAMADDDRLAQVLGNLVDNALRHTPRGGVVELAGRRQGRGIVAVSVRDTGIGIGGDRLEQLTGHPRVGLPEGQGDGLGLGLAIVREIVAALGGTIAIESREGQGTTVTVTLPAAP</sequence>
<evidence type="ECO:0000256" key="2">
    <source>
        <dbReference type="ARBA" id="ARBA00004370"/>
    </source>
</evidence>
<feature type="transmembrane region" description="Helical" evidence="8">
    <location>
        <begin position="203"/>
        <end position="225"/>
    </location>
</feature>
<proteinExistence type="predicted"/>